<evidence type="ECO:0000313" key="6">
    <source>
        <dbReference type="EMBL" id="MFD2214842.1"/>
    </source>
</evidence>
<evidence type="ECO:0000259" key="5">
    <source>
        <dbReference type="PROSITE" id="PS51781"/>
    </source>
</evidence>
<dbReference type="PANTHER" id="PTHR30404:SF0">
    <property type="entry name" value="N-ACETYLMURAMOYL-L-ALANINE AMIDASE AMIC"/>
    <property type="match status" value="1"/>
</dbReference>
<evidence type="ECO:0000313" key="7">
    <source>
        <dbReference type="Proteomes" id="UP001597318"/>
    </source>
</evidence>
<dbReference type="InterPro" id="IPR025987">
    <property type="entry name" value="GW_dom"/>
</dbReference>
<sequence>MKWFRTLIAVTFLFLSIGQPYSTYAAEATEPYPFIGQVNGDTVSMHKGATMNYDVVSTLKKGEIVGVIGDFTNNLNEEWLNISVDSVKGWVKKTSVSPLEEPPSSLYASKNLADVRKGASTSYSSVETLQYGQKVTVIDSYVSTQGEIWYRIDLGSVQGWVYSEQLSKTPVIQLLQTNQSATVHSGATSSYKIIATLEENVELTIIDSFVNNQQEEWYRIQLEDGTKGWISSELTEVIQENNDTTQTYPVVYVKNVGSKIHSGALDSYRVVYLPDQNEALQVIDEFTNNNNQTWYRVELSADLKGWILATDVQEQPLHESQIVGNYVFVKNDGAVVRKGALSSYPTADTLTVNDDLKVIGTFINQNDEFWLRVQTSNNVTGWILATDTQKETKVNTTYYLNTNGVVRSGALDSYRQLASLSQSSAVYVIDTFENNNKELWYRVTLESGENGWIKSTAVTSKRINLNKSFVVGTNSTYVYKGAMHHYKKVTKLPYGSKVKVLFEFINDKNQHWYNVQLSNGTKGWVPKAELFASLSDRTFVYPLNANVLHKSATASSGYNTKVQAGEQLIYLWSHNEWINVENAKGVRGWILKNDTREFIPNIFLNPKVTQSGNATTLVWDKSLNFAVGNKLLSNGVVQLTGSKLHTVLPTQSIKGLKNISATSSTITLTPESGYMIGVRNNSKQTQVKVMPIGLAGKKIIVDAGHGDQDPGAVGPTKLKEKDVTLDVSRKLKAELERQGAIVTLTRSGDTFLTLAQRVAIANSSDNDAFISIHANASVSTSARGTETYYNTAYNFNGPKSSVLASYIQDSLVDRINTYDRGTKTANYYVLKNNELPSALVELAFISNPNEESMLKNDITRGQAAVGIAEGLKKYFTGGN</sequence>
<evidence type="ECO:0000256" key="3">
    <source>
        <dbReference type="ARBA" id="ARBA00023316"/>
    </source>
</evidence>
<comment type="caution">
    <text evidence="6">The sequence shown here is derived from an EMBL/GenBank/DDBJ whole genome shotgun (WGS) entry which is preliminary data.</text>
</comment>
<feature type="chain" id="PRO_5045261696" evidence="4">
    <location>
        <begin position="26"/>
        <end position="879"/>
    </location>
</feature>
<organism evidence="6 7">
    <name type="scientific">Metabacillus endolithicus</name>
    <dbReference type="NCBI Taxonomy" id="1535204"/>
    <lineage>
        <taxon>Bacteria</taxon>
        <taxon>Bacillati</taxon>
        <taxon>Bacillota</taxon>
        <taxon>Bacilli</taxon>
        <taxon>Bacillales</taxon>
        <taxon>Bacillaceae</taxon>
        <taxon>Metabacillus</taxon>
    </lineage>
</organism>
<dbReference type="SMART" id="SM00646">
    <property type="entry name" value="Ami_3"/>
    <property type="match status" value="1"/>
</dbReference>
<dbReference type="Gene3D" id="2.30.30.40">
    <property type="entry name" value="SH3 Domains"/>
    <property type="match status" value="6"/>
</dbReference>
<dbReference type="InterPro" id="IPR050695">
    <property type="entry name" value="N-acetylmuramoyl_amidase_3"/>
</dbReference>
<dbReference type="InterPro" id="IPR003646">
    <property type="entry name" value="SH3-like_bac-type"/>
</dbReference>
<keyword evidence="3" id="KW-0961">Cell wall biogenesis/degradation</keyword>
<dbReference type="Pfam" id="PF13457">
    <property type="entry name" value="GW"/>
    <property type="match status" value="3"/>
</dbReference>
<dbReference type="SMART" id="SM00287">
    <property type="entry name" value="SH3b"/>
    <property type="match status" value="8"/>
</dbReference>
<dbReference type="Gene3D" id="2.30.30.170">
    <property type="match status" value="1"/>
</dbReference>
<keyword evidence="7" id="KW-1185">Reference proteome</keyword>
<protein>
    <submittedName>
        <fullName evidence="6">SH3 domain-containing protein</fullName>
    </submittedName>
</protein>
<evidence type="ECO:0000256" key="2">
    <source>
        <dbReference type="ARBA" id="ARBA00022801"/>
    </source>
</evidence>
<dbReference type="PROSITE" id="PS51781">
    <property type="entry name" value="SH3B"/>
    <property type="match status" value="3"/>
</dbReference>
<accession>A0ABW5BYC4</accession>
<feature type="domain" description="SH3b" evidence="5">
    <location>
        <begin position="465"/>
        <end position="533"/>
    </location>
</feature>
<evidence type="ECO:0000256" key="4">
    <source>
        <dbReference type="SAM" id="SignalP"/>
    </source>
</evidence>
<proteinExistence type="predicted"/>
<gene>
    <name evidence="6" type="ORF">ACFSKK_14220</name>
</gene>
<keyword evidence="1 4" id="KW-0732">Signal</keyword>
<evidence type="ECO:0000256" key="1">
    <source>
        <dbReference type="ARBA" id="ARBA00022729"/>
    </source>
</evidence>
<dbReference type="Proteomes" id="UP001597318">
    <property type="component" value="Unassembled WGS sequence"/>
</dbReference>
<dbReference type="Pfam" id="PF01520">
    <property type="entry name" value="Amidase_3"/>
    <property type="match status" value="1"/>
</dbReference>
<keyword evidence="2" id="KW-0378">Hydrolase</keyword>
<dbReference type="RefSeq" id="WP_379052191.1">
    <property type="nucleotide sequence ID" value="NZ_JBHUIK010000003.1"/>
</dbReference>
<dbReference type="InterPro" id="IPR038200">
    <property type="entry name" value="GW_dom_sf"/>
</dbReference>
<feature type="domain" description="SH3b" evidence="5">
    <location>
        <begin position="390"/>
        <end position="462"/>
    </location>
</feature>
<feature type="signal peptide" evidence="4">
    <location>
        <begin position="1"/>
        <end position="25"/>
    </location>
</feature>
<dbReference type="Pfam" id="PF08239">
    <property type="entry name" value="SH3_3"/>
    <property type="match status" value="3"/>
</dbReference>
<dbReference type="Gene3D" id="3.40.630.40">
    <property type="entry name" value="Zn-dependent exopeptidases"/>
    <property type="match status" value="1"/>
</dbReference>
<name>A0ABW5BYC4_9BACI</name>
<dbReference type="SUPFAM" id="SSF53187">
    <property type="entry name" value="Zn-dependent exopeptidases"/>
    <property type="match status" value="1"/>
</dbReference>
<feature type="domain" description="SH3b" evidence="5">
    <location>
        <begin position="102"/>
        <end position="170"/>
    </location>
</feature>
<dbReference type="EMBL" id="JBHUIK010000003">
    <property type="protein sequence ID" value="MFD2214842.1"/>
    <property type="molecule type" value="Genomic_DNA"/>
</dbReference>
<dbReference type="CDD" id="cd02696">
    <property type="entry name" value="MurNAc-LAA"/>
    <property type="match status" value="1"/>
</dbReference>
<dbReference type="PANTHER" id="PTHR30404">
    <property type="entry name" value="N-ACETYLMURAMOYL-L-ALANINE AMIDASE"/>
    <property type="match status" value="1"/>
</dbReference>
<reference evidence="7" key="1">
    <citation type="journal article" date="2019" name="Int. J. Syst. Evol. Microbiol.">
        <title>The Global Catalogue of Microorganisms (GCM) 10K type strain sequencing project: providing services to taxonomists for standard genome sequencing and annotation.</title>
        <authorList>
            <consortium name="The Broad Institute Genomics Platform"/>
            <consortium name="The Broad Institute Genome Sequencing Center for Infectious Disease"/>
            <person name="Wu L."/>
            <person name="Ma J."/>
        </authorList>
    </citation>
    <scope>NUCLEOTIDE SEQUENCE [LARGE SCALE GENOMIC DNA]</scope>
    <source>
        <strain evidence="7">CGMCC 1.15474</strain>
    </source>
</reference>
<dbReference type="InterPro" id="IPR002508">
    <property type="entry name" value="MurNAc-LAA_cat"/>
</dbReference>